<dbReference type="EMBL" id="JBHLUD010000009">
    <property type="protein sequence ID" value="MFC0545655.1"/>
    <property type="molecule type" value="Genomic_DNA"/>
</dbReference>
<evidence type="ECO:0000256" key="1">
    <source>
        <dbReference type="SAM" id="MobiDB-lite"/>
    </source>
</evidence>
<proteinExistence type="predicted"/>
<feature type="chain" id="PRO_5045848289" description="DUF5666 domain-containing protein" evidence="2">
    <location>
        <begin position="28"/>
        <end position="145"/>
    </location>
</feature>
<evidence type="ECO:0000313" key="3">
    <source>
        <dbReference type="EMBL" id="MFC0545655.1"/>
    </source>
</evidence>
<name>A0ABV6N0P6_9PSEU</name>
<dbReference type="RefSeq" id="WP_273944067.1">
    <property type="nucleotide sequence ID" value="NZ_CP097263.1"/>
</dbReference>
<gene>
    <name evidence="3" type="ORF">ACFFH7_29360</name>
</gene>
<evidence type="ECO:0000256" key="2">
    <source>
        <dbReference type="SAM" id="SignalP"/>
    </source>
</evidence>
<reference evidence="3 4" key="1">
    <citation type="submission" date="2024-09" db="EMBL/GenBank/DDBJ databases">
        <authorList>
            <person name="Sun Q."/>
            <person name="Mori K."/>
        </authorList>
    </citation>
    <scope>NUCLEOTIDE SEQUENCE [LARGE SCALE GENOMIC DNA]</scope>
    <source>
        <strain evidence="3 4">TBRC 1432</strain>
    </source>
</reference>
<dbReference type="Proteomes" id="UP001589810">
    <property type="component" value="Unassembled WGS sequence"/>
</dbReference>
<feature type="compositionally biased region" description="Low complexity" evidence="1">
    <location>
        <begin position="29"/>
        <end position="46"/>
    </location>
</feature>
<evidence type="ECO:0008006" key="5">
    <source>
        <dbReference type="Google" id="ProtNLM"/>
    </source>
</evidence>
<protein>
    <recommendedName>
        <fullName evidence="5">DUF5666 domain-containing protein</fullName>
    </recommendedName>
</protein>
<feature type="region of interest" description="Disordered" evidence="1">
    <location>
        <begin position="29"/>
        <end position="51"/>
    </location>
</feature>
<keyword evidence="4" id="KW-1185">Reference proteome</keyword>
<sequence length="145" mass="14596">MTPRTRTALITGAAVVALVASGGVAYAVSSTPTSSPTASSSSAPAKAKAKHRPLLGHVAHGEVTLNGKDHKVVDVQRGEVQAVSATSISVKSDDGFTATYTITSDTKVRKGGKQSAIGDVHTGDKVGIVATKANGTSTATRVAEK</sequence>
<accession>A0ABV6N0P6</accession>
<feature type="signal peptide" evidence="2">
    <location>
        <begin position="1"/>
        <end position="27"/>
    </location>
</feature>
<evidence type="ECO:0000313" key="4">
    <source>
        <dbReference type="Proteomes" id="UP001589810"/>
    </source>
</evidence>
<keyword evidence="2" id="KW-0732">Signal</keyword>
<organism evidence="3 4">
    <name type="scientific">Kutzneria chonburiensis</name>
    <dbReference type="NCBI Taxonomy" id="1483604"/>
    <lineage>
        <taxon>Bacteria</taxon>
        <taxon>Bacillati</taxon>
        <taxon>Actinomycetota</taxon>
        <taxon>Actinomycetes</taxon>
        <taxon>Pseudonocardiales</taxon>
        <taxon>Pseudonocardiaceae</taxon>
        <taxon>Kutzneria</taxon>
    </lineage>
</organism>
<comment type="caution">
    <text evidence="3">The sequence shown here is derived from an EMBL/GenBank/DDBJ whole genome shotgun (WGS) entry which is preliminary data.</text>
</comment>